<reference evidence="1 2" key="1">
    <citation type="journal article" date="2013" name="Genome Biol.">
        <title>The genome sequence of the most widely cultivated cacao type and its use to identify candidate genes regulating pod color.</title>
        <authorList>
            <person name="Motamayor J.C."/>
            <person name="Mockaitis K."/>
            <person name="Schmutz J."/>
            <person name="Haiminen N."/>
            <person name="Iii D.L."/>
            <person name="Cornejo O."/>
            <person name="Findley S.D."/>
            <person name="Zheng P."/>
            <person name="Utro F."/>
            <person name="Royaert S."/>
            <person name="Saski C."/>
            <person name="Jenkins J."/>
            <person name="Podicheti R."/>
            <person name="Zhao M."/>
            <person name="Scheffler B.E."/>
            <person name="Stack J.C."/>
            <person name="Feltus F.A."/>
            <person name="Mustiga G.M."/>
            <person name="Amores F."/>
            <person name="Phillips W."/>
            <person name="Marelli J.P."/>
            <person name="May G.D."/>
            <person name="Shapiro H."/>
            <person name="Ma J."/>
            <person name="Bustamante C.D."/>
            <person name="Schnell R.J."/>
            <person name="Main D."/>
            <person name="Gilbert D."/>
            <person name="Parida L."/>
            <person name="Kuhn D.N."/>
        </authorList>
    </citation>
    <scope>NUCLEOTIDE SEQUENCE [LARGE SCALE GENOMIC DNA]</scope>
    <source>
        <strain evidence="2">cv. Matina 1-6</strain>
    </source>
</reference>
<dbReference type="AlphaFoldDB" id="A0A061FDK9"/>
<keyword evidence="2" id="KW-1185">Reference proteome</keyword>
<dbReference type="InParanoid" id="A0A061FDK9"/>
<dbReference type="HOGENOM" id="CLU_2781007_0_0_1"/>
<proteinExistence type="predicted"/>
<name>A0A061FDK9_THECC</name>
<accession>A0A061FDK9</accession>
<gene>
    <name evidence="1" type="ORF">TCM_034206</name>
</gene>
<sequence>MVRPSSWNVGTHLVKVRLGFVLHVRAEVGRLSTFQTTVLDDSKSGLLRTLIGSLDSDNAARHRLVFSLS</sequence>
<dbReference type="EMBL" id="CM001886">
    <property type="protein sequence ID" value="EOY14998.1"/>
    <property type="molecule type" value="Genomic_DNA"/>
</dbReference>
<organism evidence="1 2">
    <name type="scientific">Theobroma cacao</name>
    <name type="common">Cacao</name>
    <name type="synonym">Cocoa</name>
    <dbReference type="NCBI Taxonomy" id="3641"/>
    <lineage>
        <taxon>Eukaryota</taxon>
        <taxon>Viridiplantae</taxon>
        <taxon>Streptophyta</taxon>
        <taxon>Embryophyta</taxon>
        <taxon>Tracheophyta</taxon>
        <taxon>Spermatophyta</taxon>
        <taxon>Magnoliopsida</taxon>
        <taxon>eudicotyledons</taxon>
        <taxon>Gunneridae</taxon>
        <taxon>Pentapetalae</taxon>
        <taxon>rosids</taxon>
        <taxon>malvids</taxon>
        <taxon>Malvales</taxon>
        <taxon>Malvaceae</taxon>
        <taxon>Byttnerioideae</taxon>
        <taxon>Theobroma</taxon>
    </lineage>
</organism>
<evidence type="ECO:0000313" key="2">
    <source>
        <dbReference type="Proteomes" id="UP000026915"/>
    </source>
</evidence>
<protein>
    <submittedName>
        <fullName evidence="1">Uncharacterized protein</fullName>
    </submittedName>
</protein>
<dbReference type="Gramene" id="EOY14998">
    <property type="protein sequence ID" value="EOY14998"/>
    <property type="gene ID" value="TCM_034206"/>
</dbReference>
<evidence type="ECO:0000313" key="1">
    <source>
        <dbReference type="EMBL" id="EOY14998.1"/>
    </source>
</evidence>
<dbReference type="Proteomes" id="UP000026915">
    <property type="component" value="Chromosome 8"/>
</dbReference>